<proteinExistence type="predicted"/>
<name>A0ABT1NH90_9FIRM</name>
<dbReference type="Pfam" id="PF18950">
    <property type="entry name" value="DUF5694"/>
    <property type="match status" value="1"/>
</dbReference>
<keyword evidence="2" id="KW-1185">Reference proteome</keyword>
<dbReference type="EMBL" id="JAJEKE010000008">
    <property type="protein sequence ID" value="MCQ1529969.1"/>
    <property type="molecule type" value="Genomic_DNA"/>
</dbReference>
<protein>
    <submittedName>
        <fullName evidence="1">DUF5694 domain-containing protein</fullName>
    </submittedName>
</protein>
<comment type="caution">
    <text evidence="1">The sequence shown here is derived from an EMBL/GenBank/DDBJ whole genome shotgun (WGS) entry which is preliminary data.</text>
</comment>
<dbReference type="RefSeq" id="WP_255227487.1">
    <property type="nucleotide sequence ID" value="NZ_JAJEKE010000008.1"/>
</dbReference>
<reference evidence="1 2" key="1">
    <citation type="submission" date="2021-10" db="EMBL/GenBank/DDBJ databases">
        <title>Lutispora strain m25 sp. nov., a thermophilic, non-spore-forming bacterium isolated from a lab-scale methanogenic bioreactor digesting anaerobic sludge.</title>
        <authorList>
            <person name="El Houari A."/>
            <person name="Mcdonald J."/>
        </authorList>
    </citation>
    <scope>NUCLEOTIDE SEQUENCE [LARGE SCALE GENOMIC DNA]</scope>
    <source>
        <strain evidence="2">m25</strain>
    </source>
</reference>
<gene>
    <name evidence="1" type="ORF">LJD61_10485</name>
</gene>
<organism evidence="1 2">
    <name type="scientific">Lutispora saccharofermentans</name>
    <dbReference type="NCBI Taxonomy" id="3024236"/>
    <lineage>
        <taxon>Bacteria</taxon>
        <taxon>Bacillati</taxon>
        <taxon>Bacillota</taxon>
        <taxon>Clostridia</taxon>
        <taxon>Lutisporales</taxon>
        <taxon>Lutisporaceae</taxon>
        <taxon>Lutispora</taxon>
    </lineage>
</organism>
<dbReference type="InterPro" id="IPR043749">
    <property type="entry name" value="DUF5694"/>
</dbReference>
<sequence>MDKPKIMMLGTFHMVSVKNLFNFKVDDLVSDKRQEEIIDLVDKIKRFNPTKVVVEYEHKNEDELNEKYNNYINGAAPLEMWEVQQIAFRLAKSLKLQRIHAIDWMERGAGTCSIGEVYEYIKKEQPQFLTLFDDADISFEGDTTISDIHRFFNEKEYIRRTHESYVNMARIGIKDGYKGMGWLIWWYQRNLIIFAHLSQLIEHPNERIFLLIGSGHIGILSNFLKESELFEVVDAMDYL</sequence>
<evidence type="ECO:0000313" key="2">
    <source>
        <dbReference type="Proteomes" id="UP001651880"/>
    </source>
</evidence>
<dbReference type="Proteomes" id="UP001651880">
    <property type="component" value="Unassembled WGS sequence"/>
</dbReference>
<accession>A0ABT1NH90</accession>
<evidence type="ECO:0000313" key="1">
    <source>
        <dbReference type="EMBL" id="MCQ1529969.1"/>
    </source>
</evidence>